<evidence type="ECO:0000256" key="4">
    <source>
        <dbReference type="ARBA" id="ARBA00022980"/>
    </source>
</evidence>
<keyword evidence="5 6" id="KW-0687">Ribonucleoprotein</keyword>
<dbReference type="InterPro" id="IPR012340">
    <property type="entry name" value="NA-bd_OB-fold"/>
</dbReference>
<dbReference type="HAMAP" id="MF_01345_B">
    <property type="entry name" value="Ribosomal_uS17_B"/>
    <property type="match status" value="1"/>
</dbReference>
<dbReference type="InterPro" id="IPR019984">
    <property type="entry name" value="Ribosomal_uS17_bact/chlr"/>
</dbReference>
<dbReference type="PRINTS" id="PR00973">
    <property type="entry name" value="RIBOSOMALS17"/>
</dbReference>
<accession>A0A846U2B9</accession>
<keyword evidence="4 6" id="KW-0689">Ribosomal protein</keyword>
<gene>
    <name evidence="6 8" type="primary">rpsQ</name>
    <name evidence="8" type="ORF">HER12_02675</name>
</gene>
<dbReference type="GO" id="GO:0022627">
    <property type="term" value="C:cytosolic small ribosomal subunit"/>
    <property type="evidence" value="ECO:0007669"/>
    <property type="project" value="UniProtKB-UniRule"/>
</dbReference>
<evidence type="ECO:0000256" key="5">
    <source>
        <dbReference type="ARBA" id="ARBA00023274"/>
    </source>
</evidence>
<dbReference type="GO" id="GO:0003735">
    <property type="term" value="F:structural constituent of ribosome"/>
    <property type="evidence" value="ECO:0007669"/>
    <property type="project" value="UniProtKB-UniRule"/>
</dbReference>
<name>A0A846U2B9_9MOLU</name>
<dbReference type="CDD" id="cd00364">
    <property type="entry name" value="Ribosomal_uS17"/>
    <property type="match status" value="1"/>
</dbReference>
<comment type="caution">
    <text evidence="8">The sequence shown here is derived from an EMBL/GenBank/DDBJ whole genome shotgun (WGS) entry which is preliminary data.</text>
</comment>
<dbReference type="GO" id="GO:0006412">
    <property type="term" value="P:translation"/>
    <property type="evidence" value="ECO:0007669"/>
    <property type="project" value="UniProtKB-UniRule"/>
</dbReference>
<evidence type="ECO:0000256" key="3">
    <source>
        <dbReference type="ARBA" id="ARBA00022884"/>
    </source>
</evidence>
<dbReference type="PROSITE" id="PS00056">
    <property type="entry name" value="RIBOSOMAL_S17"/>
    <property type="match status" value="1"/>
</dbReference>
<organism evidence="8 9">
    <name type="scientific">Spiroplasma platyhelix PALS-1</name>
    <dbReference type="NCBI Taxonomy" id="1276218"/>
    <lineage>
        <taxon>Bacteria</taxon>
        <taxon>Bacillati</taxon>
        <taxon>Mycoplasmatota</taxon>
        <taxon>Mollicutes</taxon>
        <taxon>Entomoplasmatales</taxon>
        <taxon>Spiroplasmataceae</taxon>
        <taxon>Spiroplasma</taxon>
    </lineage>
</organism>
<evidence type="ECO:0000256" key="1">
    <source>
        <dbReference type="ARBA" id="ARBA00010254"/>
    </source>
</evidence>
<dbReference type="NCBIfam" id="TIGR03635">
    <property type="entry name" value="uS17_bact"/>
    <property type="match status" value="1"/>
</dbReference>
<evidence type="ECO:0000256" key="2">
    <source>
        <dbReference type="ARBA" id="ARBA00022730"/>
    </source>
</evidence>
<dbReference type="Gene3D" id="2.40.50.140">
    <property type="entry name" value="Nucleic acid-binding proteins"/>
    <property type="match status" value="1"/>
</dbReference>
<dbReference type="InterPro" id="IPR019979">
    <property type="entry name" value="Ribosomal_uS17_CS"/>
</dbReference>
<dbReference type="InterPro" id="IPR000266">
    <property type="entry name" value="Ribosomal_uS17"/>
</dbReference>
<keyword evidence="9" id="KW-1185">Reference proteome</keyword>
<reference evidence="8 9" key="1">
    <citation type="submission" date="2020-04" db="EMBL/GenBank/DDBJ databases">
        <title>Complete genome sequence of Spiroplasma platyhelix ATCC 51748, an insect isolate.</title>
        <authorList>
            <person name="Green E.A."/>
            <person name="Klassen J.L."/>
        </authorList>
    </citation>
    <scope>NUCLEOTIDE SEQUENCE [LARGE SCALE GENOMIC DNA]</scope>
    <source>
        <strain evidence="8 9">PALS-1</strain>
    </source>
</reference>
<comment type="function">
    <text evidence="6">One of the primary rRNA binding proteins, it binds specifically to the 5'-end of 16S ribosomal RNA.</text>
</comment>
<evidence type="ECO:0000313" key="8">
    <source>
        <dbReference type="EMBL" id="NKE38659.1"/>
    </source>
</evidence>
<protein>
    <recommendedName>
        <fullName evidence="6">Small ribosomal subunit protein uS17</fullName>
    </recommendedName>
</protein>
<dbReference type="NCBIfam" id="NF004123">
    <property type="entry name" value="PRK05610.1"/>
    <property type="match status" value="1"/>
</dbReference>
<dbReference type="GO" id="GO:0019843">
    <property type="term" value="F:rRNA binding"/>
    <property type="evidence" value="ECO:0007669"/>
    <property type="project" value="UniProtKB-UniRule"/>
</dbReference>
<dbReference type="Pfam" id="PF00366">
    <property type="entry name" value="Ribosomal_S17"/>
    <property type="match status" value="1"/>
</dbReference>
<sequence length="91" mass="10491">MLKKHKTFIGTVVSNKSDKTIVVSIETSKTHPIYNKRYKSTKKYHAHDEQNQAQIGDVVKIIETRPLSALKRFRLLNIIETKAEQVAKENN</sequence>
<keyword evidence="2 6" id="KW-0699">rRNA-binding</keyword>
<evidence type="ECO:0000256" key="7">
    <source>
        <dbReference type="RuleBase" id="RU003872"/>
    </source>
</evidence>
<dbReference type="PANTHER" id="PTHR10744:SF1">
    <property type="entry name" value="SMALL RIBOSOMAL SUBUNIT PROTEIN US17M"/>
    <property type="match status" value="1"/>
</dbReference>
<proteinExistence type="inferred from homology"/>
<comment type="subunit">
    <text evidence="6">Part of the 30S ribosomal subunit.</text>
</comment>
<dbReference type="AlphaFoldDB" id="A0A846U2B9"/>
<dbReference type="PANTHER" id="PTHR10744">
    <property type="entry name" value="40S RIBOSOMAL PROTEIN S11 FAMILY MEMBER"/>
    <property type="match status" value="1"/>
</dbReference>
<dbReference type="RefSeq" id="WP_168105291.1">
    <property type="nucleotide sequence ID" value="NZ_CP051215.1"/>
</dbReference>
<dbReference type="SUPFAM" id="SSF50249">
    <property type="entry name" value="Nucleic acid-binding proteins"/>
    <property type="match status" value="1"/>
</dbReference>
<dbReference type="Proteomes" id="UP000584587">
    <property type="component" value="Unassembled WGS sequence"/>
</dbReference>
<evidence type="ECO:0000256" key="6">
    <source>
        <dbReference type="HAMAP-Rule" id="MF_01345"/>
    </source>
</evidence>
<keyword evidence="3 6" id="KW-0694">RNA-binding</keyword>
<dbReference type="EMBL" id="JAAVVK010000002">
    <property type="protein sequence ID" value="NKE38659.1"/>
    <property type="molecule type" value="Genomic_DNA"/>
</dbReference>
<comment type="similarity">
    <text evidence="1 6 7">Belongs to the universal ribosomal protein uS17 family.</text>
</comment>
<evidence type="ECO:0000313" key="9">
    <source>
        <dbReference type="Proteomes" id="UP000584587"/>
    </source>
</evidence>